<feature type="domain" description="Phosphodiester glycosidase" evidence="2">
    <location>
        <begin position="222"/>
        <end position="397"/>
    </location>
</feature>
<sequence>MRLKRWIHILIVWLLVLVPFSSSSIVGANGNPISESRASSNQAEPIITVGPAGPTLVSNIETTTIGPGMELSHFERFDARGWINGEVMTVELSNDQITTNLLYPGTITSAQPLSQLALSSGAIAGVNGDFFDINNTKAPLGTMIQDGKLLKGPQGSHTLTAGVDELGIGRVTNIFLEGTVQLPSGNVPLSALNQSSIPANGIGLYTSAWGEAPRSSGGNNVYEVVVQEGKVTDVSNEIGQGHIAENSYVLVGRGAAATSLKEVSVGDSVTIDYKPRYDNEGMMKFAVGGNVQLVKDGEIPANLDDSTTAPRTAVGFSDDGQTMILALVDGRQTDSRGMTIKEMAELMKEYGAFNALNIDGGGSSTMVARMPGSENVSVVNEPSDGSERSVPNGIGVFAKAGSGMLTGFTVGPISKHEHSHKVFPGLTRTFEGLGYDENYYPVEVGNISWQVIPGDVGTFDDSGVFQGKKAGSAVAEAQVQAAKGTSPITVLGELDRMEATESYLGLEMERNTSFSVIGYDKEGYSAPIEARDIETSYDKGVIDLIENKDGSFTVVPKQDGGSTLITMKVLEEALQVPVTIGLSSVQVEDFEDITNWSFVKWPPEVGATIDIVEGREGNGLQLSYDFSTTTASRAAYIQASPRLELPGDVQKVGVWVKGDGNGAWLRTVITDASNTNYTLTLADEVNWTGWKYVETSLPEGIRYPVQMYRIYPVETDRNEQYTGQLVFDQLTVKVPPAVTIPERKEETPDPIVIQNQVIGKDRWTFAVLADSQFVAKSPNGKEAQLARESLRQIVASNPDFLVINGDLVDTGWKEDFEFAKQVLEEEVGDAFPIYYIPGNHEIVGSGSLDNFLDVFENNRYSFDHKGTRFLLLDSSTGSFRTSDFEQLIELQSALHDAKTNPKINNVVVIGHHPTRDPLPTKNSQLSDRKEAELLEKWLTEFKEESGGKGVLYISGHAHAVHLERVEGVPYMVVGSAGKTPYGSADDGGFYAWTMFGVDPTPFPERASENGDGPSEKSQWIQAEIRPILESITLHAPATLTVGGTDTLRATGHQAGNLEFPLGYPASFIWQGSDNVFIGTGAELDRAKKSGKFSAVFNTKTNELEAIAPDTITIKLLSNNVLVEKEIRIQ</sequence>
<proteinExistence type="predicted"/>
<feature type="domain" description="Calcineurin-like phosphoesterase" evidence="1">
    <location>
        <begin position="766"/>
        <end position="959"/>
    </location>
</feature>
<dbReference type="SUPFAM" id="SSF56300">
    <property type="entry name" value="Metallo-dependent phosphatases"/>
    <property type="match status" value="1"/>
</dbReference>
<dbReference type="InterPro" id="IPR018711">
    <property type="entry name" value="NAGPA"/>
</dbReference>
<dbReference type="GO" id="GO:0016798">
    <property type="term" value="F:hydrolase activity, acting on glycosyl bonds"/>
    <property type="evidence" value="ECO:0007669"/>
    <property type="project" value="UniProtKB-KW"/>
</dbReference>
<dbReference type="Pfam" id="PF09992">
    <property type="entry name" value="NAGPA"/>
    <property type="match status" value="1"/>
</dbReference>
<evidence type="ECO:0000259" key="1">
    <source>
        <dbReference type="Pfam" id="PF00149"/>
    </source>
</evidence>
<evidence type="ECO:0000313" key="3">
    <source>
        <dbReference type="EMBL" id="GAA0330144.1"/>
    </source>
</evidence>
<keyword evidence="4" id="KW-1185">Reference proteome</keyword>
<accession>A0ABN0W9S2</accession>
<keyword evidence="3" id="KW-0378">Hydrolase</keyword>
<name>A0ABN0W9S2_9BACI</name>
<dbReference type="InterPro" id="IPR004843">
    <property type="entry name" value="Calcineurin-like_PHP"/>
</dbReference>
<dbReference type="Pfam" id="PF00149">
    <property type="entry name" value="Metallophos"/>
    <property type="match status" value="1"/>
</dbReference>
<protein>
    <submittedName>
        <fullName evidence="3">Phosphodiester glycosidase family protein</fullName>
    </submittedName>
</protein>
<dbReference type="PANTHER" id="PTHR40446">
    <property type="entry name" value="N-ACETYLGLUCOSAMINE-1-PHOSPHODIESTER ALPHA-N-ACETYLGLUCOSAMINIDASE"/>
    <property type="match status" value="1"/>
</dbReference>
<dbReference type="Gene3D" id="3.60.21.10">
    <property type="match status" value="1"/>
</dbReference>
<keyword evidence="3" id="KW-0326">Glycosidase</keyword>
<comment type="caution">
    <text evidence="3">The sequence shown here is derived from an EMBL/GenBank/DDBJ whole genome shotgun (WGS) entry which is preliminary data.</text>
</comment>
<dbReference type="RefSeq" id="WP_343798804.1">
    <property type="nucleotide sequence ID" value="NZ_BAAADJ010000021.1"/>
</dbReference>
<gene>
    <name evidence="3" type="ORF">GCM10008967_20810</name>
</gene>
<evidence type="ECO:0000313" key="4">
    <source>
        <dbReference type="Proteomes" id="UP001500782"/>
    </source>
</evidence>
<evidence type="ECO:0000259" key="2">
    <source>
        <dbReference type="Pfam" id="PF09992"/>
    </source>
</evidence>
<reference evidence="3 4" key="1">
    <citation type="journal article" date="2019" name="Int. J. Syst. Evol. Microbiol.">
        <title>The Global Catalogue of Microorganisms (GCM) 10K type strain sequencing project: providing services to taxonomists for standard genome sequencing and annotation.</title>
        <authorList>
            <consortium name="The Broad Institute Genomics Platform"/>
            <consortium name="The Broad Institute Genome Sequencing Center for Infectious Disease"/>
            <person name="Wu L."/>
            <person name="Ma J."/>
        </authorList>
    </citation>
    <scope>NUCLEOTIDE SEQUENCE [LARGE SCALE GENOMIC DNA]</scope>
    <source>
        <strain evidence="3 4">JCM 9731</strain>
    </source>
</reference>
<dbReference type="PANTHER" id="PTHR40446:SF2">
    <property type="entry name" value="N-ACETYLGLUCOSAMINE-1-PHOSPHODIESTER ALPHA-N-ACETYLGLUCOSAMINIDASE"/>
    <property type="match status" value="1"/>
</dbReference>
<dbReference type="Proteomes" id="UP001500782">
    <property type="component" value="Unassembled WGS sequence"/>
</dbReference>
<organism evidence="3 4">
    <name type="scientific">Bacillus carboniphilus</name>
    <dbReference type="NCBI Taxonomy" id="86663"/>
    <lineage>
        <taxon>Bacteria</taxon>
        <taxon>Bacillati</taxon>
        <taxon>Bacillota</taxon>
        <taxon>Bacilli</taxon>
        <taxon>Bacillales</taxon>
        <taxon>Bacillaceae</taxon>
        <taxon>Bacillus</taxon>
    </lineage>
</organism>
<dbReference type="InterPro" id="IPR029052">
    <property type="entry name" value="Metallo-depent_PP-like"/>
</dbReference>
<dbReference type="EMBL" id="BAAADJ010000021">
    <property type="protein sequence ID" value="GAA0330144.1"/>
    <property type="molecule type" value="Genomic_DNA"/>
</dbReference>